<dbReference type="Proteomes" id="UP000053681">
    <property type="component" value="Unassembled WGS sequence"/>
</dbReference>
<comment type="caution">
    <text evidence="2">The sequence shown here is derived from an EMBL/GenBank/DDBJ whole genome shotgun (WGS) entry which is preliminary data.</text>
</comment>
<sequence>MKWTSGIVVGAFAACSAVMVAGVQHWETKIEGQAQAAVVETAQPHQKQFSGVSSYTKHLPPFLVSAIEDTFIKDKPISLVLVAREEDEWASFVKKSLEDTYGQDVFHIQIYSYHDQTTKELVHSSFQQDLQKLNPTLVLAEVPMLEGQKEMPIDDALPELQAFISQVKELKTAFILQPSSPYASQYESYEEAVAAVGGMAKENHVHYLNHAPLWPYEISPYVTKESKLTKEGKRLWGEHLSSWFTGK</sequence>
<dbReference type="EMBL" id="LNQP01000028">
    <property type="protein sequence ID" value="KSU88158.1"/>
    <property type="molecule type" value="Genomic_DNA"/>
</dbReference>
<dbReference type="InterPro" id="IPR036514">
    <property type="entry name" value="SGNH_hydro_sf"/>
</dbReference>
<evidence type="ECO:0008006" key="4">
    <source>
        <dbReference type="Google" id="ProtNLM"/>
    </source>
</evidence>
<dbReference type="RefSeq" id="WP_062686744.1">
    <property type="nucleotide sequence ID" value="NZ_KQ758644.1"/>
</dbReference>
<protein>
    <recommendedName>
        <fullName evidence="4">SGNH/GDSL hydrolase family protein</fullName>
    </recommendedName>
</protein>
<evidence type="ECO:0000256" key="1">
    <source>
        <dbReference type="SAM" id="SignalP"/>
    </source>
</evidence>
<evidence type="ECO:0000313" key="2">
    <source>
        <dbReference type="EMBL" id="KSU88158.1"/>
    </source>
</evidence>
<keyword evidence="1" id="KW-0732">Signal</keyword>
<reference evidence="2 3" key="1">
    <citation type="submission" date="2015-11" db="EMBL/GenBank/DDBJ databases">
        <title>Bacillus caseinolyticus sp nov.</title>
        <authorList>
            <person name="Dastager S.G."/>
            <person name="Mawlankar R."/>
        </authorList>
    </citation>
    <scope>NUCLEOTIDE SEQUENCE [LARGE SCALE GENOMIC DNA]</scope>
    <source>
        <strain evidence="2 3">SGD-V-76</strain>
    </source>
</reference>
<dbReference type="Gene3D" id="3.40.50.1110">
    <property type="entry name" value="SGNH hydrolase"/>
    <property type="match status" value="1"/>
</dbReference>
<feature type="signal peptide" evidence="1">
    <location>
        <begin position="1"/>
        <end position="21"/>
    </location>
</feature>
<evidence type="ECO:0000313" key="3">
    <source>
        <dbReference type="Proteomes" id="UP000053681"/>
    </source>
</evidence>
<dbReference type="SUPFAM" id="SSF52266">
    <property type="entry name" value="SGNH hydrolase"/>
    <property type="match status" value="1"/>
</dbReference>
<keyword evidence="3" id="KW-1185">Reference proteome</keyword>
<accession>A0A0V8JM74</accession>
<feature type="chain" id="PRO_5039619207" description="SGNH/GDSL hydrolase family protein" evidence="1">
    <location>
        <begin position="22"/>
        <end position="247"/>
    </location>
</feature>
<proteinExistence type="predicted"/>
<name>A0A0V8JM74_9BACI</name>
<gene>
    <name evidence="2" type="ORF">AS180_09555</name>
</gene>
<dbReference type="AlphaFoldDB" id="A0A0V8JM74"/>
<organism evidence="2 3">
    <name type="scientific">Priestia veravalensis</name>
    <dbReference type="NCBI Taxonomy" id="1414648"/>
    <lineage>
        <taxon>Bacteria</taxon>
        <taxon>Bacillati</taxon>
        <taxon>Bacillota</taxon>
        <taxon>Bacilli</taxon>
        <taxon>Bacillales</taxon>
        <taxon>Bacillaceae</taxon>
        <taxon>Priestia</taxon>
    </lineage>
</organism>
<dbReference type="PROSITE" id="PS51257">
    <property type="entry name" value="PROKAR_LIPOPROTEIN"/>
    <property type="match status" value="1"/>
</dbReference>